<dbReference type="EMBL" id="LVLJ01000808">
    <property type="protein sequence ID" value="OAE32487.1"/>
    <property type="molecule type" value="Genomic_DNA"/>
</dbReference>
<organism evidence="1 2">
    <name type="scientific">Marchantia polymorpha subsp. ruderalis</name>
    <dbReference type="NCBI Taxonomy" id="1480154"/>
    <lineage>
        <taxon>Eukaryota</taxon>
        <taxon>Viridiplantae</taxon>
        <taxon>Streptophyta</taxon>
        <taxon>Embryophyta</taxon>
        <taxon>Marchantiophyta</taxon>
        <taxon>Marchantiopsida</taxon>
        <taxon>Marchantiidae</taxon>
        <taxon>Marchantiales</taxon>
        <taxon>Marchantiaceae</taxon>
        <taxon>Marchantia</taxon>
    </lineage>
</organism>
<comment type="caution">
    <text evidence="1">The sequence shown here is derived from an EMBL/GenBank/DDBJ whole genome shotgun (WGS) entry which is preliminary data.</text>
</comment>
<dbReference type="AlphaFoldDB" id="A0A176WH85"/>
<name>A0A176WH85_MARPO</name>
<evidence type="ECO:0000313" key="1">
    <source>
        <dbReference type="EMBL" id="OAE32487.1"/>
    </source>
</evidence>
<evidence type="ECO:0000313" key="2">
    <source>
        <dbReference type="Proteomes" id="UP000077202"/>
    </source>
</evidence>
<proteinExistence type="predicted"/>
<keyword evidence="2" id="KW-1185">Reference proteome</keyword>
<dbReference type="Proteomes" id="UP000077202">
    <property type="component" value="Unassembled WGS sequence"/>
</dbReference>
<sequence length="190" mass="22090">MEDKIFALESEKVERERVGEMEVEPQVQASQVQLESTPIDAAKTNRKRLQEIEGMGKSCKWKLGRLLASAISGDLGLKSFANPAELCFLNNLPSALDVFKRGLKYQIRKKVMVLHQQEYDYGDLEVRFDDQEFQICKKVMQITGWIEEELEFMTIVNATHLNEWVTLPSFAEFDRHHKEYDPYIDDRSTI</sequence>
<gene>
    <name evidence="1" type="ORF">AXG93_3242s1090</name>
</gene>
<accession>A0A176WH85</accession>
<protein>
    <submittedName>
        <fullName evidence="1">Uncharacterized protein</fullName>
    </submittedName>
</protein>
<reference evidence="1" key="1">
    <citation type="submission" date="2016-03" db="EMBL/GenBank/DDBJ databases">
        <title>Mechanisms controlling the formation of the plant cell surface in tip-growing cells are functionally conserved among land plants.</title>
        <authorList>
            <person name="Honkanen S."/>
            <person name="Jones V.A."/>
            <person name="Morieri G."/>
            <person name="Champion C."/>
            <person name="Hetherington A.J."/>
            <person name="Kelly S."/>
            <person name="Saint-Marcoux D."/>
            <person name="Proust H."/>
            <person name="Prescott H."/>
            <person name="Dolan L."/>
        </authorList>
    </citation>
    <scope>NUCLEOTIDE SEQUENCE [LARGE SCALE GENOMIC DNA]</scope>
    <source>
        <tissue evidence="1">Whole gametophyte</tissue>
    </source>
</reference>